<protein>
    <submittedName>
        <fullName evidence="2">Uncharacterized protein</fullName>
    </submittedName>
</protein>
<organism evidence="2 3">
    <name type="scientific">Paraburkholderia ribeironis</name>
    <dbReference type="NCBI Taxonomy" id="1247936"/>
    <lineage>
        <taxon>Bacteria</taxon>
        <taxon>Pseudomonadati</taxon>
        <taxon>Pseudomonadota</taxon>
        <taxon>Betaproteobacteria</taxon>
        <taxon>Burkholderiales</taxon>
        <taxon>Burkholderiaceae</taxon>
        <taxon>Paraburkholderia</taxon>
    </lineage>
</organism>
<dbReference type="EMBL" id="CYGX02000140">
    <property type="protein sequence ID" value="SIT49452.1"/>
    <property type="molecule type" value="Genomic_DNA"/>
</dbReference>
<keyword evidence="1" id="KW-0472">Membrane</keyword>
<dbReference type="AlphaFoldDB" id="A0A1N7SQ41"/>
<dbReference type="Proteomes" id="UP000187012">
    <property type="component" value="Unassembled WGS sequence"/>
</dbReference>
<evidence type="ECO:0000313" key="3">
    <source>
        <dbReference type="Proteomes" id="UP000187012"/>
    </source>
</evidence>
<sequence length="55" mass="6177">MTTFNVITEDRLALGFALHRRNDLLIVSSSAFLSLSFGAPVDSFVIRRSYEFPPT</sequence>
<keyword evidence="1" id="KW-1133">Transmembrane helix</keyword>
<gene>
    <name evidence="2" type="ORF">BN2475_1400001</name>
</gene>
<name>A0A1N7SQ41_9BURK</name>
<feature type="transmembrane region" description="Helical" evidence="1">
    <location>
        <begin position="24"/>
        <end position="46"/>
    </location>
</feature>
<reference evidence="2 3" key="1">
    <citation type="submission" date="2016-12" db="EMBL/GenBank/DDBJ databases">
        <authorList>
            <person name="Song W.-J."/>
            <person name="Kurnit D.M."/>
        </authorList>
    </citation>
    <scope>NUCLEOTIDE SEQUENCE [LARGE SCALE GENOMIC DNA]</scope>
    <source>
        <strain evidence="2 3">STM7296</strain>
    </source>
</reference>
<evidence type="ECO:0000313" key="2">
    <source>
        <dbReference type="EMBL" id="SIT49452.1"/>
    </source>
</evidence>
<accession>A0A1N7SQ41</accession>
<proteinExistence type="predicted"/>
<keyword evidence="1" id="KW-0812">Transmembrane</keyword>
<keyword evidence="3" id="KW-1185">Reference proteome</keyword>
<evidence type="ECO:0000256" key="1">
    <source>
        <dbReference type="SAM" id="Phobius"/>
    </source>
</evidence>